<evidence type="ECO:0000313" key="2">
    <source>
        <dbReference type="Proteomes" id="UP001174934"/>
    </source>
</evidence>
<proteinExistence type="predicted"/>
<dbReference type="AlphaFoldDB" id="A0AA39XIV7"/>
<evidence type="ECO:0000313" key="1">
    <source>
        <dbReference type="EMBL" id="KAK0634734.1"/>
    </source>
</evidence>
<sequence>MYGCNASCRCRCCCLLRGCKLGATRQDALGHRLSLPCLCLCLWFCFGGGKLCASQSSVTHTPVYESPRRETAGSAVFRSSSISSSLVSLRGGAGGRASPDHIWRLPACLFANHLRRHAHALPWLALTSPWLALSLAARLVLLSFSVRVDSSHALSRSSQLAFSKNIAWCAQRIGRGDRATGKTVRAVPGYLAEFHLLDDPFSSVMECFASGVGHGFGCAKLAIGNRRVEKLLGFSAKKGSKQKWRDI</sequence>
<accession>A0AA39XIV7</accession>
<comment type="caution">
    <text evidence="1">The sequence shown here is derived from an EMBL/GenBank/DDBJ whole genome shotgun (WGS) entry which is preliminary data.</text>
</comment>
<organism evidence="1 2">
    <name type="scientific">Bombardia bombarda</name>
    <dbReference type="NCBI Taxonomy" id="252184"/>
    <lineage>
        <taxon>Eukaryota</taxon>
        <taxon>Fungi</taxon>
        <taxon>Dikarya</taxon>
        <taxon>Ascomycota</taxon>
        <taxon>Pezizomycotina</taxon>
        <taxon>Sordariomycetes</taxon>
        <taxon>Sordariomycetidae</taxon>
        <taxon>Sordariales</taxon>
        <taxon>Lasiosphaeriaceae</taxon>
        <taxon>Bombardia</taxon>
    </lineage>
</organism>
<dbReference type="Proteomes" id="UP001174934">
    <property type="component" value="Unassembled WGS sequence"/>
</dbReference>
<gene>
    <name evidence="1" type="ORF">B0T17DRAFT_15584</name>
</gene>
<dbReference type="EMBL" id="JAULSR010000001">
    <property type="protein sequence ID" value="KAK0634734.1"/>
    <property type="molecule type" value="Genomic_DNA"/>
</dbReference>
<name>A0AA39XIV7_9PEZI</name>
<keyword evidence="2" id="KW-1185">Reference proteome</keyword>
<protein>
    <submittedName>
        <fullName evidence="1">Uncharacterized protein</fullName>
    </submittedName>
</protein>
<reference evidence="1" key="1">
    <citation type="submission" date="2023-06" db="EMBL/GenBank/DDBJ databases">
        <title>Genome-scale phylogeny and comparative genomics of the fungal order Sordariales.</title>
        <authorList>
            <consortium name="Lawrence Berkeley National Laboratory"/>
            <person name="Hensen N."/>
            <person name="Bonometti L."/>
            <person name="Westerberg I."/>
            <person name="Brannstrom I.O."/>
            <person name="Guillou S."/>
            <person name="Cros-Aarteil S."/>
            <person name="Calhoun S."/>
            <person name="Haridas S."/>
            <person name="Kuo A."/>
            <person name="Mondo S."/>
            <person name="Pangilinan J."/>
            <person name="Riley R."/>
            <person name="LaButti K."/>
            <person name="Andreopoulos B."/>
            <person name="Lipzen A."/>
            <person name="Chen C."/>
            <person name="Yanf M."/>
            <person name="Daum C."/>
            <person name="Ng V."/>
            <person name="Clum A."/>
            <person name="Steindorff A."/>
            <person name="Ohm R."/>
            <person name="Martin F."/>
            <person name="Silar P."/>
            <person name="Natvig D."/>
            <person name="Lalanne C."/>
            <person name="Gautier V."/>
            <person name="Ament-velasquez S.L."/>
            <person name="Kruys A."/>
            <person name="Hutchinson M.I."/>
            <person name="Powell A.J."/>
            <person name="Barry K."/>
            <person name="Miller A.N."/>
            <person name="Grigoriev I.V."/>
            <person name="Debuchy R."/>
            <person name="Gladieux P."/>
            <person name="Thoren M.H."/>
            <person name="Johannesson H."/>
        </authorList>
    </citation>
    <scope>NUCLEOTIDE SEQUENCE</scope>
    <source>
        <strain evidence="1">SMH3391-2</strain>
    </source>
</reference>